<keyword evidence="1" id="KW-1133">Transmembrane helix</keyword>
<accession>E8KIN0</accession>
<protein>
    <submittedName>
        <fullName evidence="2">Uncharacterized protein</fullName>
    </submittedName>
</protein>
<evidence type="ECO:0000256" key="1">
    <source>
        <dbReference type="SAM" id="Phobius"/>
    </source>
</evidence>
<dbReference type="Proteomes" id="UP000005467">
    <property type="component" value="Unassembled WGS sequence"/>
</dbReference>
<dbReference type="EMBL" id="AEVG01000115">
    <property type="protein sequence ID" value="EFX91272.1"/>
    <property type="molecule type" value="Genomic_DNA"/>
</dbReference>
<comment type="caution">
    <text evidence="2">The sequence shown here is derived from an EMBL/GenBank/DDBJ whole genome shotgun (WGS) entry which is preliminary data.</text>
</comment>
<keyword evidence="1" id="KW-0812">Transmembrane</keyword>
<evidence type="ECO:0000313" key="3">
    <source>
        <dbReference type="Proteomes" id="UP000005467"/>
    </source>
</evidence>
<dbReference type="HOGENOM" id="CLU_2042880_0_0_6"/>
<dbReference type="RefSeq" id="WP_005623804.1">
    <property type="nucleotide sequence ID" value="NZ_GL831080.1"/>
</dbReference>
<organism evidence="2 3">
    <name type="scientific">Actinobacillus ureae ATCC 25976</name>
    <dbReference type="NCBI Taxonomy" id="887324"/>
    <lineage>
        <taxon>Bacteria</taxon>
        <taxon>Pseudomonadati</taxon>
        <taxon>Pseudomonadota</taxon>
        <taxon>Gammaproteobacteria</taxon>
        <taxon>Pasteurellales</taxon>
        <taxon>Pasteurellaceae</taxon>
        <taxon>Actinobacillus</taxon>
    </lineage>
</organism>
<reference evidence="2 3" key="1">
    <citation type="submission" date="2011-01" db="EMBL/GenBank/DDBJ databases">
        <authorList>
            <person name="Muzny D."/>
            <person name="Qin X."/>
            <person name="Deng J."/>
            <person name="Jiang H."/>
            <person name="Liu Y."/>
            <person name="Qu J."/>
            <person name="Song X.-Z."/>
            <person name="Zhang L."/>
            <person name="Thornton R."/>
            <person name="Coyle M."/>
            <person name="Francisco L."/>
            <person name="Jackson L."/>
            <person name="Javaid M."/>
            <person name="Korchina V."/>
            <person name="Kovar C."/>
            <person name="Mata R."/>
            <person name="Mathew T."/>
            <person name="Ngo R."/>
            <person name="Nguyen L."/>
            <person name="Nguyen N."/>
            <person name="Okwuonu G."/>
            <person name="Ongeri F."/>
            <person name="Pham C."/>
            <person name="Simmons D."/>
            <person name="Wilczek-Boney K."/>
            <person name="Hale W."/>
            <person name="Jakkamsetti A."/>
            <person name="Pham P."/>
            <person name="Ruth R."/>
            <person name="San Lucas F."/>
            <person name="Warren J."/>
            <person name="Zhang J."/>
            <person name="Zhao Z."/>
            <person name="Zhou C."/>
            <person name="Zhu D."/>
            <person name="Lee S."/>
            <person name="Bess C."/>
            <person name="Blankenburg K."/>
            <person name="Forbes L."/>
            <person name="Fu Q."/>
            <person name="Gubbala S."/>
            <person name="Hirani K."/>
            <person name="Jayaseelan J.C."/>
            <person name="Lara F."/>
            <person name="Munidasa M."/>
            <person name="Palculict T."/>
            <person name="Patil S."/>
            <person name="Pu L.-L."/>
            <person name="Saada N."/>
            <person name="Tang L."/>
            <person name="Weissenberger G."/>
            <person name="Zhu Y."/>
            <person name="Hemphill L."/>
            <person name="Shang Y."/>
            <person name="Youmans B."/>
            <person name="Ayvaz T."/>
            <person name="Ross M."/>
            <person name="Santibanez J."/>
            <person name="Aqrawi P."/>
            <person name="Gross S."/>
            <person name="Joshi V."/>
            <person name="Fowler G."/>
            <person name="Nazareth L."/>
            <person name="Reid J."/>
            <person name="Worley K."/>
            <person name="Petrosino J."/>
            <person name="Highlander S."/>
            <person name="Gibbs R."/>
        </authorList>
    </citation>
    <scope>NUCLEOTIDE SEQUENCE [LARGE SCALE GENOMIC DNA]</scope>
    <source>
        <strain evidence="2 3">ATCC 25976</strain>
    </source>
</reference>
<proteinExistence type="predicted"/>
<name>E8KIN0_9PAST</name>
<evidence type="ECO:0000313" key="2">
    <source>
        <dbReference type="EMBL" id="EFX91272.1"/>
    </source>
</evidence>
<sequence length="120" mass="13186">PKFMLPIIAAAVVVSASVLKAIVSSQVSQGISEGSKTAQTQIHSGLSQLIKSTVIGILINVGIFISSYFISLFISRKFAILLICILCAESLLKTTYKQIKLIPDYLLFIKLRSFKKFVTY</sequence>
<keyword evidence="3" id="KW-1185">Reference proteome</keyword>
<dbReference type="AlphaFoldDB" id="E8KIN0"/>
<gene>
    <name evidence="2" type="ORF">HMPREF0027_1697</name>
</gene>
<keyword evidence="1" id="KW-0472">Membrane</keyword>
<feature type="transmembrane region" description="Helical" evidence="1">
    <location>
        <begin position="49"/>
        <end position="71"/>
    </location>
</feature>
<feature type="non-terminal residue" evidence="2">
    <location>
        <position position="1"/>
    </location>
</feature>